<organism evidence="2 3">
    <name type="scientific">Dichomitus squalens</name>
    <dbReference type="NCBI Taxonomy" id="114155"/>
    <lineage>
        <taxon>Eukaryota</taxon>
        <taxon>Fungi</taxon>
        <taxon>Dikarya</taxon>
        <taxon>Basidiomycota</taxon>
        <taxon>Agaricomycotina</taxon>
        <taxon>Agaricomycetes</taxon>
        <taxon>Polyporales</taxon>
        <taxon>Polyporaceae</taxon>
        <taxon>Dichomitus</taxon>
    </lineage>
</organism>
<reference evidence="2 3" key="1">
    <citation type="submission" date="2019-01" db="EMBL/GenBank/DDBJ databases">
        <title>Draft genome sequences of three monokaryotic isolates of the white-rot basidiomycete fungus Dichomitus squalens.</title>
        <authorList>
            <consortium name="DOE Joint Genome Institute"/>
            <person name="Lopez S.C."/>
            <person name="Andreopoulos B."/>
            <person name="Pangilinan J."/>
            <person name="Lipzen A."/>
            <person name="Riley R."/>
            <person name="Ahrendt S."/>
            <person name="Ng V."/>
            <person name="Barry K."/>
            <person name="Daum C."/>
            <person name="Grigoriev I.V."/>
            <person name="Hilden K.S."/>
            <person name="Makela M.R."/>
            <person name="de Vries R.P."/>
        </authorList>
    </citation>
    <scope>NUCLEOTIDE SEQUENCE [LARGE SCALE GENOMIC DNA]</scope>
    <source>
        <strain evidence="2 3">CBS 464.89</strain>
    </source>
</reference>
<dbReference type="PROSITE" id="PS51257">
    <property type="entry name" value="PROKAR_LIPOPROTEIN"/>
    <property type="match status" value="1"/>
</dbReference>
<sequence length="117" mass="12389">MFHPRNAVDTPPLTFAAAYGCMTRVGITPPKVTVTADDKRLKAGKPAPDPFLLAAQELGCDTARVSSSTTRRPASVLGSLLGRRSSPCARATSGRRSRTAARTSSWTRSSRCASLVV</sequence>
<evidence type="ECO:0000256" key="1">
    <source>
        <dbReference type="SAM" id="MobiDB-lite"/>
    </source>
</evidence>
<evidence type="ECO:0000313" key="3">
    <source>
        <dbReference type="Proteomes" id="UP000292082"/>
    </source>
</evidence>
<proteinExistence type="predicted"/>
<dbReference type="InterPro" id="IPR023214">
    <property type="entry name" value="HAD_sf"/>
</dbReference>
<protein>
    <submittedName>
        <fullName evidence="2">Uncharacterized protein</fullName>
    </submittedName>
</protein>
<dbReference type="InterPro" id="IPR036412">
    <property type="entry name" value="HAD-like_sf"/>
</dbReference>
<evidence type="ECO:0000313" key="2">
    <source>
        <dbReference type="EMBL" id="TBU58533.1"/>
    </source>
</evidence>
<accession>A0A4Q9PVD3</accession>
<dbReference type="Proteomes" id="UP000292082">
    <property type="component" value="Unassembled WGS sequence"/>
</dbReference>
<dbReference type="SUPFAM" id="SSF56784">
    <property type="entry name" value="HAD-like"/>
    <property type="match status" value="1"/>
</dbReference>
<name>A0A4Q9PVD3_9APHY</name>
<keyword evidence="3" id="KW-1185">Reference proteome</keyword>
<gene>
    <name evidence="2" type="ORF">BD310DRAFT_926815</name>
</gene>
<dbReference type="STRING" id="114155.A0A4Q9PVD3"/>
<dbReference type="EMBL" id="ML145123">
    <property type="protein sequence ID" value="TBU58533.1"/>
    <property type="molecule type" value="Genomic_DNA"/>
</dbReference>
<feature type="compositionally biased region" description="Low complexity" evidence="1">
    <location>
        <begin position="100"/>
        <end position="109"/>
    </location>
</feature>
<dbReference type="AlphaFoldDB" id="A0A4Q9PVD3"/>
<feature type="non-terminal residue" evidence="2">
    <location>
        <position position="117"/>
    </location>
</feature>
<dbReference type="Gene3D" id="3.40.50.1000">
    <property type="entry name" value="HAD superfamily/HAD-like"/>
    <property type="match status" value="1"/>
</dbReference>
<feature type="region of interest" description="Disordered" evidence="1">
    <location>
        <begin position="85"/>
        <end position="109"/>
    </location>
</feature>